<evidence type="ECO:0000313" key="1">
    <source>
        <dbReference type="EnsemblMetazoa" id="GPPI000295-PA"/>
    </source>
</evidence>
<reference evidence="2" key="1">
    <citation type="submission" date="2015-01" db="EMBL/GenBank/DDBJ databases">
        <authorList>
            <person name="Aksoy S."/>
            <person name="Warren W."/>
            <person name="Wilson R.K."/>
        </authorList>
    </citation>
    <scope>NUCLEOTIDE SEQUENCE [LARGE SCALE GENOMIC DNA]</scope>
    <source>
        <strain evidence="2">IAEA</strain>
    </source>
</reference>
<dbReference type="AlphaFoldDB" id="A0A1B0AKR9"/>
<accession>A0A1B0AKR9</accession>
<dbReference type="EMBL" id="JXJN01027443">
    <property type="status" value="NOT_ANNOTATED_CDS"/>
    <property type="molecule type" value="Genomic_DNA"/>
</dbReference>
<dbReference type="Proteomes" id="UP000092460">
    <property type="component" value="Unassembled WGS sequence"/>
</dbReference>
<keyword evidence="2" id="KW-1185">Reference proteome</keyword>
<evidence type="ECO:0000313" key="2">
    <source>
        <dbReference type="Proteomes" id="UP000092460"/>
    </source>
</evidence>
<dbReference type="InterPro" id="IPR036397">
    <property type="entry name" value="RNaseH_sf"/>
</dbReference>
<reference evidence="1" key="2">
    <citation type="submission" date="2020-05" db="UniProtKB">
        <authorList>
            <consortium name="EnsemblMetazoa"/>
        </authorList>
    </citation>
    <scope>IDENTIFICATION</scope>
    <source>
        <strain evidence="1">IAEA</strain>
    </source>
</reference>
<proteinExistence type="predicted"/>
<dbReference type="STRING" id="67801.A0A1B0AKR9"/>
<dbReference type="EnsemblMetazoa" id="GPPI000295-RA">
    <property type="protein sequence ID" value="GPPI000295-PA"/>
    <property type="gene ID" value="GPPI000295"/>
</dbReference>
<protein>
    <submittedName>
        <fullName evidence="1">Uncharacterized protein</fullName>
    </submittedName>
</protein>
<dbReference type="GO" id="GO:0003676">
    <property type="term" value="F:nucleic acid binding"/>
    <property type="evidence" value="ECO:0007669"/>
    <property type="project" value="InterPro"/>
</dbReference>
<dbReference type="VEuPathDB" id="VectorBase:GPPI000295"/>
<dbReference type="InterPro" id="IPR012337">
    <property type="entry name" value="RNaseH-like_sf"/>
</dbReference>
<organism evidence="1 2">
    <name type="scientific">Glossina palpalis gambiensis</name>
    <dbReference type="NCBI Taxonomy" id="67801"/>
    <lineage>
        <taxon>Eukaryota</taxon>
        <taxon>Metazoa</taxon>
        <taxon>Ecdysozoa</taxon>
        <taxon>Arthropoda</taxon>
        <taxon>Hexapoda</taxon>
        <taxon>Insecta</taxon>
        <taxon>Pterygota</taxon>
        <taxon>Neoptera</taxon>
        <taxon>Endopterygota</taxon>
        <taxon>Diptera</taxon>
        <taxon>Brachycera</taxon>
        <taxon>Muscomorpha</taxon>
        <taxon>Hippoboscoidea</taxon>
        <taxon>Glossinidae</taxon>
        <taxon>Glossina</taxon>
    </lineage>
</organism>
<dbReference type="Gene3D" id="3.30.420.10">
    <property type="entry name" value="Ribonuclease H-like superfamily/Ribonuclease H"/>
    <property type="match status" value="1"/>
</dbReference>
<name>A0A1B0AKR9_9MUSC</name>
<sequence length="99" mass="11487">MTKTKKQAYVSTITSAECDISIGQWMHPKTGVYPDFGRILEAKYPRKIVHNSHSIVDHLQHRQNVKLSEIFDTFVAYRLVSDDKTHRSLEETIQDTLNK</sequence>
<dbReference type="SUPFAM" id="SSF53098">
    <property type="entry name" value="Ribonuclease H-like"/>
    <property type="match status" value="1"/>
</dbReference>